<evidence type="ECO:0000256" key="4">
    <source>
        <dbReference type="ARBA" id="ARBA00022729"/>
    </source>
</evidence>
<dbReference type="InterPro" id="IPR030678">
    <property type="entry name" value="Peptide/Ni-bd"/>
</dbReference>
<dbReference type="GO" id="GO:0042597">
    <property type="term" value="C:periplasmic space"/>
    <property type="evidence" value="ECO:0007669"/>
    <property type="project" value="UniProtKB-ARBA"/>
</dbReference>
<evidence type="ECO:0000259" key="6">
    <source>
        <dbReference type="Pfam" id="PF00496"/>
    </source>
</evidence>
<reference evidence="7 8" key="1">
    <citation type="submission" date="2019-06" db="EMBL/GenBank/DDBJ databases">
        <title>Sequencing the genomes of 1000 actinobacteria strains.</title>
        <authorList>
            <person name="Klenk H.-P."/>
        </authorList>
    </citation>
    <scope>NUCLEOTIDE SEQUENCE [LARGE SCALE GENOMIC DNA]</scope>
    <source>
        <strain evidence="7 8">DSM 45301</strain>
    </source>
</reference>
<dbReference type="Gene3D" id="3.40.190.10">
    <property type="entry name" value="Periplasmic binding protein-like II"/>
    <property type="match status" value="1"/>
</dbReference>
<comment type="similarity">
    <text evidence="2">Belongs to the bacterial solute-binding protein 5 family.</text>
</comment>
<dbReference type="GO" id="GO:0030313">
    <property type="term" value="C:cell envelope"/>
    <property type="evidence" value="ECO:0007669"/>
    <property type="project" value="UniProtKB-SubCell"/>
</dbReference>
<dbReference type="PIRSF" id="PIRSF002741">
    <property type="entry name" value="MppA"/>
    <property type="match status" value="1"/>
</dbReference>
<dbReference type="Pfam" id="PF00496">
    <property type="entry name" value="SBP_bac_5"/>
    <property type="match status" value="1"/>
</dbReference>
<feature type="chain" id="PRO_5038534036" evidence="5">
    <location>
        <begin position="27"/>
        <end position="517"/>
    </location>
</feature>
<dbReference type="PANTHER" id="PTHR30290">
    <property type="entry name" value="PERIPLASMIC BINDING COMPONENT OF ABC TRANSPORTER"/>
    <property type="match status" value="1"/>
</dbReference>
<dbReference type="PROSITE" id="PS51257">
    <property type="entry name" value="PROKAR_LIPOPROTEIN"/>
    <property type="match status" value="1"/>
</dbReference>
<name>A0A543DPL7_9PSEU</name>
<dbReference type="AlphaFoldDB" id="A0A543DPL7"/>
<protein>
    <submittedName>
        <fullName evidence="7">Peptide/nickel transport system substrate-binding protein</fullName>
    </submittedName>
</protein>
<comment type="caution">
    <text evidence="7">The sequence shown here is derived from an EMBL/GenBank/DDBJ whole genome shotgun (WGS) entry which is preliminary data.</text>
</comment>
<evidence type="ECO:0000313" key="7">
    <source>
        <dbReference type="EMBL" id="TQM11264.1"/>
    </source>
</evidence>
<dbReference type="GO" id="GO:1904680">
    <property type="term" value="F:peptide transmembrane transporter activity"/>
    <property type="evidence" value="ECO:0007669"/>
    <property type="project" value="TreeGrafter"/>
</dbReference>
<dbReference type="SUPFAM" id="SSF53850">
    <property type="entry name" value="Periplasmic binding protein-like II"/>
    <property type="match status" value="1"/>
</dbReference>
<evidence type="ECO:0000256" key="5">
    <source>
        <dbReference type="SAM" id="SignalP"/>
    </source>
</evidence>
<evidence type="ECO:0000256" key="1">
    <source>
        <dbReference type="ARBA" id="ARBA00004196"/>
    </source>
</evidence>
<dbReference type="InterPro" id="IPR000914">
    <property type="entry name" value="SBP_5_dom"/>
</dbReference>
<keyword evidence="3" id="KW-0813">Transport</keyword>
<organism evidence="7 8">
    <name type="scientific">Pseudonocardia kunmingensis</name>
    <dbReference type="NCBI Taxonomy" id="630975"/>
    <lineage>
        <taxon>Bacteria</taxon>
        <taxon>Bacillati</taxon>
        <taxon>Actinomycetota</taxon>
        <taxon>Actinomycetes</taxon>
        <taxon>Pseudonocardiales</taxon>
        <taxon>Pseudonocardiaceae</taxon>
        <taxon>Pseudonocardia</taxon>
    </lineage>
</organism>
<gene>
    <name evidence="7" type="ORF">FB558_3822</name>
</gene>
<dbReference type="EMBL" id="VFPA01000002">
    <property type="protein sequence ID" value="TQM11264.1"/>
    <property type="molecule type" value="Genomic_DNA"/>
</dbReference>
<comment type="subcellular location">
    <subcellularLocation>
        <location evidence="1">Cell envelope</location>
    </subcellularLocation>
</comment>
<dbReference type="RefSeq" id="WP_246106690.1">
    <property type="nucleotide sequence ID" value="NZ_VFPA01000002.1"/>
</dbReference>
<accession>A0A543DPL7</accession>
<dbReference type="Gene3D" id="3.10.105.10">
    <property type="entry name" value="Dipeptide-binding Protein, Domain 3"/>
    <property type="match status" value="1"/>
</dbReference>
<dbReference type="GO" id="GO:0043190">
    <property type="term" value="C:ATP-binding cassette (ABC) transporter complex"/>
    <property type="evidence" value="ECO:0007669"/>
    <property type="project" value="InterPro"/>
</dbReference>
<dbReference type="InterPro" id="IPR039424">
    <property type="entry name" value="SBP_5"/>
</dbReference>
<evidence type="ECO:0000256" key="3">
    <source>
        <dbReference type="ARBA" id="ARBA00022448"/>
    </source>
</evidence>
<proteinExistence type="inferred from homology"/>
<evidence type="ECO:0000256" key="2">
    <source>
        <dbReference type="ARBA" id="ARBA00005695"/>
    </source>
</evidence>
<dbReference type="GO" id="GO:0015833">
    <property type="term" value="P:peptide transport"/>
    <property type="evidence" value="ECO:0007669"/>
    <property type="project" value="TreeGrafter"/>
</dbReference>
<keyword evidence="4 5" id="KW-0732">Signal</keyword>
<evidence type="ECO:0000313" key="8">
    <source>
        <dbReference type="Proteomes" id="UP000315677"/>
    </source>
</evidence>
<dbReference type="Gene3D" id="3.90.76.10">
    <property type="entry name" value="Dipeptide-binding Protein, Domain 1"/>
    <property type="match status" value="1"/>
</dbReference>
<dbReference type="Proteomes" id="UP000315677">
    <property type="component" value="Unassembled WGS sequence"/>
</dbReference>
<feature type="signal peptide" evidence="5">
    <location>
        <begin position="1"/>
        <end position="26"/>
    </location>
</feature>
<feature type="domain" description="Solute-binding protein family 5" evidence="6">
    <location>
        <begin position="85"/>
        <end position="400"/>
    </location>
</feature>
<sequence>MSWSRTGKVSAVVVVAAVLTACGGVAEPSSGAAATDESAVLKAGWSVAPTNLDPVMATSETVWFRFGMTAIYDRLFTVDAAGEAKGMLVEEYGYSDDGLQLTMGLREDVSFRDGRALDAEVVKVNLDRARTVQSPVVKERMEAVTAVDVTGPFEVRLTLATPTPSMPYILAECAGFMVHPDLIANGDPATETNGSGAYSVESFIPGESLVLVRDRTDYWDPEAAKVARIEHHAIPDFQAFSNAVAAGQIDIGQFQPNNVASIEGRRGLKTVPVPMGTSVDLMFNRAVAPMDHLEVRQAINFALDRDAITQALYPGSEPKSQYYRDGLSGHDPEGAPVTRDVARARELLAEAGFPNGLDIGEVLISAAVTGGLAEVVQEQLAEAGIRMTPVNVDPLQIFSRWAEGRNTAHLNFSASGTEPGAGAATMWGPRRNPAGTTPEFDRILAAAADNRVSQEQRDAGYRELNRFLRDEVWSAPIAWINYPWVMTERLEGFSAEMDYATTLGPFDFRYLSMTAED</sequence>
<dbReference type="PANTHER" id="PTHR30290:SF10">
    <property type="entry name" value="PERIPLASMIC OLIGOPEPTIDE-BINDING PROTEIN-RELATED"/>
    <property type="match status" value="1"/>
</dbReference>
<keyword evidence="8" id="KW-1185">Reference proteome</keyword>